<reference evidence="2 3" key="1">
    <citation type="submission" date="2023-02" db="EMBL/GenBank/DDBJ databases">
        <title>LHISI_Scaffold_Assembly.</title>
        <authorList>
            <person name="Stuart O.P."/>
            <person name="Cleave R."/>
            <person name="Magrath M.J.L."/>
            <person name="Mikheyev A.S."/>
        </authorList>
    </citation>
    <scope>NUCLEOTIDE SEQUENCE [LARGE SCALE GENOMIC DNA]</scope>
    <source>
        <strain evidence="2">Daus_M_001</strain>
        <tissue evidence="2">Leg muscle</tissue>
    </source>
</reference>
<evidence type="ECO:0000313" key="3">
    <source>
        <dbReference type="Proteomes" id="UP001159363"/>
    </source>
</evidence>
<sequence>MAPPRLAGIRDHRAFRFTAECLRRLYRPARDALQSHSSSRIEHRVLVNTEAETASRTANHSQLTASSHRVHPSWTRCTWTIIMVGVVHSETSVPSPPYDCRLFTPCLRYTCIHTVNSISRRRSGEIPTLDDRPGGERQPAPLVPWNGTRGMGRTSARLLAWFLVRGSQNLCGRGARDVRTRKREIHEKTRRPMTSSSTIPTCENPEWPSRGIGPGSPWWEASRLSTQPPSPHRLKRAKCDLVLSIHVSELMQIQDCVTSHEVWRKLHMIYQSKGPARKANLLKKIILSKMKTGQNARTHVKYVLSSDLSRTYSATFSSTCAAIDLLRAQKAAAANTEPLHLTLCGERKKQGGETGRKREGIRAEQSVHLGAEVAGASSTLASHQGEPGSIPGRVTGFSQVGILPLVGGPSRGSPVSPAPSFRRCSILTSITLIGSLDLAVKSRLNLLTHSFKVFWPTSRGTVVYVRCRSGIREVPGSNPSQGPFQMHLEVFELVRCTERFVLVCLSDLADLHEAADFSGYAH</sequence>
<dbReference type="EMBL" id="JARBHB010000006">
    <property type="protein sequence ID" value="KAJ8881224.1"/>
    <property type="molecule type" value="Genomic_DNA"/>
</dbReference>
<keyword evidence="3" id="KW-1185">Reference proteome</keyword>
<feature type="region of interest" description="Disordered" evidence="1">
    <location>
        <begin position="186"/>
        <end position="207"/>
    </location>
</feature>
<protein>
    <submittedName>
        <fullName evidence="2">Uncharacterized protein</fullName>
    </submittedName>
</protein>
<dbReference type="Pfam" id="PF14223">
    <property type="entry name" value="Retrotran_gag_2"/>
    <property type="match status" value="1"/>
</dbReference>
<gene>
    <name evidence="2" type="ORF">PR048_017698</name>
</gene>
<comment type="caution">
    <text evidence="2">The sequence shown here is derived from an EMBL/GenBank/DDBJ whole genome shotgun (WGS) entry which is preliminary data.</text>
</comment>
<feature type="region of interest" description="Disordered" evidence="1">
    <location>
        <begin position="124"/>
        <end position="148"/>
    </location>
</feature>
<organism evidence="2 3">
    <name type="scientific">Dryococelus australis</name>
    <dbReference type="NCBI Taxonomy" id="614101"/>
    <lineage>
        <taxon>Eukaryota</taxon>
        <taxon>Metazoa</taxon>
        <taxon>Ecdysozoa</taxon>
        <taxon>Arthropoda</taxon>
        <taxon>Hexapoda</taxon>
        <taxon>Insecta</taxon>
        <taxon>Pterygota</taxon>
        <taxon>Neoptera</taxon>
        <taxon>Polyneoptera</taxon>
        <taxon>Phasmatodea</taxon>
        <taxon>Verophasmatodea</taxon>
        <taxon>Anareolatae</taxon>
        <taxon>Phasmatidae</taxon>
        <taxon>Eurycanthinae</taxon>
        <taxon>Dryococelus</taxon>
    </lineage>
</organism>
<evidence type="ECO:0000313" key="2">
    <source>
        <dbReference type="EMBL" id="KAJ8881224.1"/>
    </source>
</evidence>
<feature type="compositionally biased region" description="Polar residues" evidence="1">
    <location>
        <begin position="192"/>
        <end position="201"/>
    </location>
</feature>
<dbReference type="Proteomes" id="UP001159363">
    <property type="component" value="Chromosome 5"/>
</dbReference>
<evidence type="ECO:0000256" key="1">
    <source>
        <dbReference type="SAM" id="MobiDB-lite"/>
    </source>
</evidence>
<accession>A0ABQ9HAC4</accession>
<proteinExistence type="predicted"/>
<name>A0ABQ9HAC4_9NEOP</name>